<protein>
    <recommendedName>
        <fullName evidence="3">M23ase beta-sheet core domain-containing protein</fullName>
    </recommendedName>
</protein>
<dbReference type="PANTHER" id="PTHR21666">
    <property type="entry name" value="PEPTIDASE-RELATED"/>
    <property type="match status" value="1"/>
</dbReference>
<dbReference type="InterPro" id="IPR011055">
    <property type="entry name" value="Dup_hybrid_motif"/>
</dbReference>
<accession>A0A1F6BTA0</accession>
<dbReference type="GO" id="GO:0004222">
    <property type="term" value="F:metalloendopeptidase activity"/>
    <property type="evidence" value="ECO:0007669"/>
    <property type="project" value="TreeGrafter"/>
</dbReference>
<dbReference type="InterPro" id="IPR016047">
    <property type="entry name" value="M23ase_b-sheet_dom"/>
</dbReference>
<proteinExistence type="predicted"/>
<organism evidence="4 5">
    <name type="scientific">Candidatus Jorgensenbacteria bacterium RIFCSPLOWO2_01_FULL_45_25b</name>
    <dbReference type="NCBI Taxonomy" id="1798471"/>
    <lineage>
        <taxon>Bacteria</taxon>
        <taxon>Candidatus Joergenseniibacteriota</taxon>
    </lineage>
</organism>
<sequence length="404" mass="45491">VPRDITSEEVKGASGENLRSLIESKTSELQKIQEERERLQTELREVSKIKGVLTKDIRAIENNIKQLDLSVKSNKLTLEKLELEIESLNKDMKSVEESVVVKKSTIGKLIFELDQMDQETFLMVFLKSGSLAEGFSELQSIVSFNSDLVLNVRELRDFQSDILLKSASVQRKKMEREAEKGNLLNRQYIVQDQKKEKEKLLLTTKNQEQVYAGQIAELDRQQGEISKVIDQIEATLRESFDPTLLPIKRAGVLAFPVQNPRVTQKYGSTPDAQKLYKSKIHNGIDFGVPLGTPVYASYDGKVVAVDNNDKGISRFQKYQYGKHIVIEHQNSLATLYAHLSRQVVTKGQEVKKGELIGYSGNTGYSTGPHLHFTVLWAPSVQYKKIAPAAGLVPIGITIDPEEYL</sequence>
<dbReference type="EMBL" id="MFKK01000034">
    <property type="protein sequence ID" value="OGG40063.1"/>
    <property type="molecule type" value="Genomic_DNA"/>
</dbReference>
<dbReference type="Gene3D" id="2.70.70.10">
    <property type="entry name" value="Glucose Permease (Domain IIA)"/>
    <property type="match status" value="1"/>
</dbReference>
<dbReference type="Gene3D" id="6.10.250.3150">
    <property type="match status" value="1"/>
</dbReference>
<evidence type="ECO:0000259" key="3">
    <source>
        <dbReference type="Pfam" id="PF01551"/>
    </source>
</evidence>
<keyword evidence="2" id="KW-0175">Coiled coil</keyword>
<evidence type="ECO:0000256" key="2">
    <source>
        <dbReference type="SAM" id="Coils"/>
    </source>
</evidence>
<gene>
    <name evidence="4" type="ORF">A3A21_01470</name>
</gene>
<reference evidence="4 5" key="1">
    <citation type="journal article" date="2016" name="Nat. Commun.">
        <title>Thousands of microbial genomes shed light on interconnected biogeochemical processes in an aquifer system.</title>
        <authorList>
            <person name="Anantharaman K."/>
            <person name="Brown C.T."/>
            <person name="Hug L.A."/>
            <person name="Sharon I."/>
            <person name="Castelle C.J."/>
            <person name="Probst A.J."/>
            <person name="Thomas B.C."/>
            <person name="Singh A."/>
            <person name="Wilkins M.J."/>
            <person name="Karaoz U."/>
            <person name="Brodie E.L."/>
            <person name="Williams K.H."/>
            <person name="Hubbard S.S."/>
            <person name="Banfield J.F."/>
        </authorList>
    </citation>
    <scope>NUCLEOTIDE SEQUENCE [LARGE SCALE GENOMIC DNA]</scope>
</reference>
<dbReference type="Proteomes" id="UP000176996">
    <property type="component" value="Unassembled WGS sequence"/>
</dbReference>
<dbReference type="AlphaFoldDB" id="A0A1F6BTA0"/>
<evidence type="ECO:0000313" key="4">
    <source>
        <dbReference type="EMBL" id="OGG40063.1"/>
    </source>
</evidence>
<keyword evidence="1" id="KW-0732">Signal</keyword>
<evidence type="ECO:0000256" key="1">
    <source>
        <dbReference type="ARBA" id="ARBA00022729"/>
    </source>
</evidence>
<name>A0A1F6BTA0_9BACT</name>
<dbReference type="SUPFAM" id="SSF51261">
    <property type="entry name" value="Duplicated hybrid motif"/>
    <property type="match status" value="1"/>
</dbReference>
<feature type="domain" description="M23ase beta-sheet core" evidence="3">
    <location>
        <begin position="280"/>
        <end position="375"/>
    </location>
</feature>
<dbReference type="Pfam" id="PF01551">
    <property type="entry name" value="Peptidase_M23"/>
    <property type="match status" value="1"/>
</dbReference>
<comment type="caution">
    <text evidence="4">The sequence shown here is derived from an EMBL/GenBank/DDBJ whole genome shotgun (WGS) entry which is preliminary data.</text>
</comment>
<feature type="coiled-coil region" evidence="2">
    <location>
        <begin position="15"/>
        <end position="98"/>
    </location>
</feature>
<feature type="non-terminal residue" evidence="4">
    <location>
        <position position="1"/>
    </location>
</feature>
<evidence type="ECO:0000313" key="5">
    <source>
        <dbReference type="Proteomes" id="UP000176996"/>
    </source>
</evidence>
<dbReference type="InterPro" id="IPR050570">
    <property type="entry name" value="Cell_wall_metabolism_enzyme"/>
</dbReference>
<dbReference type="CDD" id="cd12797">
    <property type="entry name" value="M23_peptidase"/>
    <property type="match status" value="1"/>
</dbReference>
<dbReference type="PANTHER" id="PTHR21666:SF289">
    <property type="entry name" value="L-ALA--D-GLU ENDOPEPTIDASE"/>
    <property type="match status" value="1"/>
</dbReference>
<dbReference type="STRING" id="1798471.A3A21_01470"/>